<protein>
    <submittedName>
        <fullName evidence="1">Uncharacterized protein</fullName>
    </submittedName>
</protein>
<dbReference type="Proteomes" id="UP000299102">
    <property type="component" value="Unassembled WGS sequence"/>
</dbReference>
<gene>
    <name evidence="1" type="ORF">EVAR_103632_1</name>
</gene>
<sequence length="313" mass="34516">MRQRSRDGLRLHTAPSQNAAREQIHCLLYGKKRRPMFRGSYDDRQPIAASLPPKCATAPVAILTAISSRVESSSESLSGSPSLKVADQLGSPVLESEDDQDFSGAESDDDMARIRENLHQMNEKSDSENDIAPIRFAPLSSTNCGTILAEDVNEESTNPKASISGPTEHISYLSKHYILSLGTVNKNQLGKDLKIPSLKDLKDTKTERGYSEEWVADVDGSEVGTVMSVVHRHKEKRKATFATDGMIEKKKKKRAVTDRRAVDRGRLGWLKAVAKYGVTTMTAHSERRRAPTWKRAITQLCALALPAGFATPD</sequence>
<evidence type="ECO:0000313" key="1">
    <source>
        <dbReference type="EMBL" id="GBP86688.1"/>
    </source>
</evidence>
<keyword evidence="2" id="KW-1185">Reference proteome</keyword>
<organism evidence="1 2">
    <name type="scientific">Eumeta variegata</name>
    <name type="common">Bagworm moth</name>
    <name type="synonym">Eumeta japonica</name>
    <dbReference type="NCBI Taxonomy" id="151549"/>
    <lineage>
        <taxon>Eukaryota</taxon>
        <taxon>Metazoa</taxon>
        <taxon>Ecdysozoa</taxon>
        <taxon>Arthropoda</taxon>
        <taxon>Hexapoda</taxon>
        <taxon>Insecta</taxon>
        <taxon>Pterygota</taxon>
        <taxon>Neoptera</taxon>
        <taxon>Endopterygota</taxon>
        <taxon>Lepidoptera</taxon>
        <taxon>Glossata</taxon>
        <taxon>Ditrysia</taxon>
        <taxon>Tineoidea</taxon>
        <taxon>Psychidae</taxon>
        <taxon>Oiketicinae</taxon>
        <taxon>Eumeta</taxon>
    </lineage>
</organism>
<dbReference type="AlphaFoldDB" id="A0A4C1ZFW9"/>
<dbReference type="OrthoDB" id="6931805at2759"/>
<comment type="caution">
    <text evidence="1">The sequence shown here is derived from an EMBL/GenBank/DDBJ whole genome shotgun (WGS) entry which is preliminary data.</text>
</comment>
<evidence type="ECO:0000313" key="2">
    <source>
        <dbReference type="Proteomes" id="UP000299102"/>
    </source>
</evidence>
<name>A0A4C1ZFW9_EUMVA</name>
<proteinExistence type="predicted"/>
<reference evidence="1 2" key="1">
    <citation type="journal article" date="2019" name="Commun. Biol.">
        <title>The bagworm genome reveals a unique fibroin gene that provides high tensile strength.</title>
        <authorList>
            <person name="Kono N."/>
            <person name="Nakamura H."/>
            <person name="Ohtoshi R."/>
            <person name="Tomita M."/>
            <person name="Numata K."/>
            <person name="Arakawa K."/>
        </authorList>
    </citation>
    <scope>NUCLEOTIDE SEQUENCE [LARGE SCALE GENOMIC DNA]</scope>
</reference>
<accession>A0A4C1ZFW9</accession>
<dbReference type="EMBL" id="BGZK01001809">
    <property type="protein sequence ID" value="GBP86688.1"/>
    <property type="molecule type" value="Genomic_DNA"/>
</dbReference>